<evidence type="ECO:0000313" key="4">
    <source>
        <dbReference type="Proteomes" id="UP000236621"/>
    </source>
</evidence>
<dbReference type="EMBL" id="NRSZ01000077">
    <property type="protein sequence ID" value="PNY29659.1"/>
    <property type="molecule type" value="Genomic_DNA"/>
</dbReference>
<dbReference type="Gene3D" id="3.40.50.1820">
    <property type="entry name" value="alpha/beta hydrolase"/>
    <property type="match status" value="1"/>
</dbReference>
<dbReference type="GO" id="GO:0016787">
    <property type="term" value="F:hydrolase activity"/>
    <property type="evidence" value="ECO:0007669"/>
    <property type="project" value="UniProtKB-KW"/>
</dbReference>
<feature type="domain" description="Serine hydrolase" evidence="2">
    <location>
        <begin position="49"/>
        <end position="312"/>
    </location>
</feature>
<reference evidence="3 4" key="1">
    <citation type="submission" date="2017-08" db="EMBL/GenBank/DDBJ databases">
        <title>Harnessing the power of phylogenomics to disentangle the directionality and signatures of interkingdom host jumping in the parasitic fungal genus Tolypocladium.</title>
        <authorList>
            <person name="Quandt C.A."/>
            <person name="Patterson W."/>
            <person name="Spatafora J.W."/>
        </authorList>
    </citation>
    <scope>NUCLEOTIDE SEQUENCE [LARGE SCALE GENOMIC DNA]</scope>
    <source>
        <strain evidence="3 4">CBS 113982</strain>
    </source>
</reference>
<accession>A0A2K3QQ67</accession>
<dbReference type="GO" id="GO:0019748">
    <property type="term" value="P:secondary metabolic process"/>
    <property type="evidence" value="ECO:0007669"/>
    <property type="project" value="TreeGrafter"/>
</dbReference>
<dbReference type="InterPro" id="IPR050593">
    <property type="entry name" value="LovG"/>
</dbReference>
<dbReference type="GO" id="GO:0005634">
    <property type="term" value="C:nucleus"/>
    <property type="evidence" value="ECO:0007669"/>
    <property type="project" value="TreeGrafter"/>
</dbReference>
<dbReference type="GO" id="GO:0005737">
    <property type="term" value="C:cytoplasm"/>
    <property type="evidence" value="ECO:0007669"/>
    <property type="project" value="TreeGrafter"/>
</dbReference>
<organism evidence="3 4">
    <name type="scientific">Tolypocladium capitatum</name>
    <dbReference type="NCBI Taxonomy" id="45235"/>
    <lineage>
        <taxon>Eukaryota</taxon>
        <taxon>Fungi</taxon>
        <taxon>Dikarya</taxon>
        <taxon>Ascomycota</taxon>
        <taxon>Pezizomycotina</taxon>
        <taxon>Sordariomycetes</taxon>
        <taxon>Hypocreomycetidae</taxon>
        <taxon>Hypocreales</taxon>
        <taxon>Ophiocordycipitaceae</taxon>
        <taxon>Tolypocladium</taxon>
    </lineage>
</organism>
<feature type="non-terminal residue" evidence="3">
    <location>
        <position position="1"/>
    </location>
</feature>
<name>A0A2K3QQ67_9HYPO</name>
<dbReference type="Pfam" id="PF03959">
    <property type="entry name" value="FSH1"/>
    <property type="match status" value="1"/>
</dbReference>
<comment type="caution">
    <text evidence="3">The sequence shown here is derived from an EMBL/GenBank/DDBJ whole genome shotgun (WGS) entry which is preliminary data.</text>
</comment>
<dbReference type="InterPro" id="IPR029058">
    <property type="entry name" value="AB_hydrolase_fold"/>
</dbReference>
<dbReference type="InterPro" id="IPR005645">
    <property type="entry name" value="FSH-like_dom"/>
</dbReference>
<keyword evidence="4" id="KW-1185">Reference proteome</keyword>
<gene>
    <name evidence="3" type="ORF">TCAP_00427</name>
</gene>
<dbReference type="PANTHER" id="PTHR48070:SF4">
    <property type="entry name" value="ESTERASE ALNB"/>
    <property type="match status" value="1"/>
</dbReference>
<sequence>DRPLTRALTRKVLIIRQAIKLAYTIASTRCAFDLTTASPDSCTAQVSPVMRILCLHGVGSSGIICESQLHPFIRACDPSYEFIFVDGPAPSDRGPGMGAFLDGPFYSHTNGYDPGSMASAIEHLETIIDESGPFNGVLGFSQGAALALSYMHLQQTRNEPIAFKFALCFSSVIPCSADEDFGEGVIQRLCPLRLNLDGIGSMSVEMQTDEETLFNDLLRRTVIPAQENNSLLPNYDMAVYTRGDFSKAPRLMHPNLTRHKIRVPTVHITGKRDADFMRNMADAARGLCDEKTLKKLEHNGGHQPPQKDAEVKAAIRAMEWAISRSV</sequence>
<dbReference type="SUPFAM" id="SSF53474">
    <property type="entry name" value="alpha/beta-Hydrolases"/>
    <property type="match status" value="1"/>
</dbReference>
<evidence type="ECO:0000259" key="2">
    <source>
        <dbReference type="Pfam" id="PF03959"/>
    </source>
</evidence>
<dbReference type="Proteomes" id="UP000236621">
    <property type="component" value="Unassembled WGS sequence"/>
</dbReference>
<keyword evidence="1" id="KW-0378">Hydrolase</keyword>
<dbReference type="AlphaFoldDB" id="A0A2K3QQ67"/>
<evidence type="ECO:0000256" key="1">
    <source>
        <dbReference type="ARBA" id="ARBA00022801"/>
    </source>
</evidence>
<protein>
    <recommendedName>
        <fullName evidence="2">Serine hydrolase domain-containing protein</fullName>
    </recommendedName>
</protein>
<dbReference type="OrthoDB" id="414698at2759"/>
<proteinExistence type="predicted"/>
<dbReference type="PANTHER" id="PTHR48070">
    <property type="entry name" value="ESTERASE OVCA2"/>
    <property type="match status" value="1"/>
</dbReference>
<evidence type="ECO:0000313" key="3">
    <source>
        <dbReference type="EMBL" id="PNY29659.1"/>
    </source>
</evidence>